<dbReference type="Proteomes" id="UP000133219">
    <property type="component" value="Segment"/>
</dbReference>
<dbReference type="RefSeq" id="YP_238465.1">
    <property type="nucleotide sequence ID" value="NC_007016.1"/>
</dbReference>
<protein>
    <submittedName>
        <fullName evidence="2">JM162</fullName>
    </submittedName>
</protein>
<dbReference type="EMBL" id="JN885136">
    <property type="protein sequence ID" value="AEW87686.1"/>
    <property type="molecule type" value="Genomic_DNA"/>
</dbReference>
<feature type="compositionally biased region" description="Basic and acidic residues" evidence="1">
    <location>
        <begin position="81"/>
        <end position="90"/>
    </location>
</feature>
<evidence type="ECO:0000313" key="5">
    <source>
        <dbReference type="Proteomes" id="UP000133219"/>
    </source>
</evidence>
<reference evidence="4 5" key="1">
    <citation type="journal article" date="2013" name="J. Virol.">
        <title>Genomic characterization of Japanese macaque rhadinovirus, a novel herpesvirus isolated from a nonhuman primate with a spontaneous inflammatory demyelinating disease.</title>
        <authorList>
            <person name="Estep R.D."/>
            <person name="Hansen S.G."/>
            <person name="Rogers K.S."/>
            <person name="Axthelm M.K."/>
            <person name="Wong S.W."/>
        </authorList>
    </citation>
    <scope>NUCLEOTIDE SEQUENCE [LARGE SCALE GENOMIC DNA]</scope>
    <source>
        <strain evidence="3">12E2</strain>
        <strain evidence="2">3A1</strain>
    </source>
</reference>
<dbReference type="Proteomes" id="UP000124292">
    <property type="component" value="Genome"/>
</dbReference>
<dbReference type="EMBL" id="JN885137">
    <property type="protein sequence ID" value="AEW87856.1"/>
    <property type="molecule type" value="Genomic_DNA"/>
</dbReference>
<evidence type="ECO:0000313" key="4">
    <source>
        <dbReference type="Proteomes" id="UP000124292"/>
    </source>
</evidence>
<dbReference type="GeneID" id="3416547"/>
<name>G9JMG9_9GAMA</name>
<dbReference type="KEGG" id="vg:3416547"/>
<organism evidence="2 5">
    <name type="scientific">Macaca fuscata rhadinovirus</name>
    <dbReference type="NCBI Taxonomy" id="272551"/>
    <lineage>
        <taxon>Viruses</taxon>
        <taxon>Duplodnaviria</taxon>
        <taxon>Heunggongvirae</taxon>
        <taxon>Peploviricota</taxon>
        <taxon>Herviviricetes</taxon>
        <taxon>Herpesvirales</taxon>
        <taxon>Orthoherpesviridae</taxon>
        <taxon>Gammaherpesvirinae</taxon>
        <taxon>Rhadinovirus</taxon>
        <taxon>Rhadinovirus macacinegamma11</taxon>
        <taxon>macacine gammaherpesvirus 11</taxon>
    </lineage>
</organism>
<feature type="region of interest" description="Disordered" evidence="1">
    <location>
        <begin position="36"/>
        <end position="90"/>
    </location>
</feature>
<proteinExistence type="predicted"/>
<evidence type="ECO:0000256" key="1">
    <source>
        <dbReference type="SAM" id="MobiDB-lite"/>
    </source>
</evidence>
<evidence type="ECO:0000313" key="3">
    <source>
        <dbReference type="EMBL" id="AEW87856.1"/>
    </source>
</evidence>
<evidence type="ECO:0000313" key="2">
    <source>
        <dbReference type="EMBL" id="AEW87686.1"/>
    </source>
</evidence>
<gene>
    <name evidence="2" type="ORF">JM162</name>
</gene>
<sequence length="90" mass="10030">MRNHGSSQRPWVLWGPYGILPPSGYIFTVLRGVWVPAPGGARSTQRNPSRHARAQNPRPVGHPPGGERIREPRVPLAKPPHPPDHHQHNV</sequence>
<accession>G9JMG9</accession>